<dbReference type="EMBL" id="CACRUA010000007">
    <property type="protein sequence ID" value="VYT79015.1"/>
    <property type="molecule type" value="Genomic_DNA"/>
</dbReference>
<dbReference type="Gene3D" id="1.10.1660.10">
    <property type="match status" value="1"/>
</dbReference>
<keyword evidence="1" id="KW-0678">Repressor</keyword>
<name>A0A6N2ZHH2_CLOSY</name>
<evidence type="ECO:0000256" key="1">
    <source>
        <dbReference type="ARBA" id="ARBA00022491"/>
    </source>
</evidence>
<dbReference type="Pfam" id="PF13411">
    <property type="entry name" value="MerR_1"/>
    <property type="match status" value="1"/>
</dbReference>
<evidence type="ECO:0000313" key="7">
    <source>
        <dbReference type="EMBL" id="VYT79015.1"/>
    </source>
</evidence>
<dbReference type="PANTHER" id="PTHR30204:SF69">
    <property type="entry name" value="MERR-FAMILY TRANSCRIPTIONAL REGULATOR"/>
    <property type="match status" value="1"/>
</dbReference>
<dbReference type="PROSITE" id="PS50937">
    <property type="entry name" value="HTH_MERR_2"/>
    <property type="match status" value="1"/>
</dbReference>
<keyword evidence="4" id="KW-0804">Transcription</keyword>
<evidence type="ECO:0000256" key="2">
    <source>
        <dbReference type="ARBA" id="ARBA00023015"/>
    </source>
</evidence>
<feature type="domain" description="HTH merR-type" evidence="6">
    <location>
        <begin position="5"/>
        <end position="73"/>
    </location>
</feature>
<evidence type="ECO:0000256" key="4">
    <source>
        <dbReference type="ARBA" id="ARBA00023163"/>
    </source>
</evidence>
<organism evidence="7">
    <name type="scientific">Clostridium symbiosum</name>
    <name type="common">Bacteroides symbiosus</name>
    <dbReference type="NCBI Taxonomy" id="1512"/>
    <lineage>
        <taxon>Bacteria</taxon>
        <taxon>Bacillati</taxon>
        <taxon>Bacillota</taxon>
        <taxon>Clostridia</taxon>
        <taxon>Lachnospirales</taxon>
        <taxon>Lachnospiraceae</taxon>
        <taxon>Otoolea</taxon>
    </lineage>
</organism>
<accession>A0A6N2ZHH2</accession>
<keyword evidence="3" id="KW-0238">DNA-binding</keyword>
<dbReference type="AlphaFoldDB" id="A0A6N2ZHH2"/>
<keyword evidence="2" id="KW-0805">Transcription regulation</keyword>
<reference evidence="7" key="1">
    <citation type="submission" date="2019-11" db="EMBL/GenBank/DDBJ databases">
        <authorList>
            <person name="Feng L."/>
        </authorList>
    </citation>
    <scope>NUCLEOTIDE SEQUENCE</scope>
    <source>
        <strain evidence="7">CsymbiosumLFYP84</strain>
    </source>
</reference>
<evidence type="ECO:0000256" key="3">
    <source>
        <dbReference type="ARBA" id="ARBA00023125"/>
    </source>
</evidence>
<protein>
    <submittedName>
        <fullName evidence="7">Chromosome-anchoring protein RacA</fullName>
    </submittedName>
</protein>
<evidence type="ECO:0000256" key="5">
    <source>
        <dbReference type="SAM" id="MobiDB-lite"/>
    </source>
</evidence>
<dbReference type="SUPFAM" id="SSF46955">
    <property type="entry name" value="Putative DNA-binding domain"/>
    <property type="match status" value="1"/>
</dbReference>
<dbReference type="GO" id="GO:0003700">
    <property type="term" value="F:DNA-binding transcription factor activity"/>
    <property type="evidence" value="ECO:0007669"/>
    <property type="project" value="InterPro"/>
</dbReference>
<dbReference type="InterPro" id="IPR047057">
    <property type="entry name" value="MerR_fam"/>
</dbReference>
<gene>
    <name evidence="7" type="primary">racA</name>
    <name evidence="7" type="ORF">CSLFYP84_00584</name>
</gene>
<evidence type="ECO:0000259" key="6">
    <source>
        <dbReference type="PROSITE" id="PS50937"/>
    </source>
</evidence>
<dbReference type="SMART" id="SM00422">
    <property type="entry name" value="HTH_MERR"/>
    <property type="match status" value="1"/>
</dbReference>
<dbReference type="CDD" id="cd04764">
    <property type="entry name" value="HTH_MlrA-like_sg1"/>
    <property type="match status" value="1"/>
</dbReference>
<feature type="region of interest" description="Disordered" evidence="5">
    <location>
        <begin position="103"/>
        <end position="128"/>
    </location>
</feature>
<sequence length="252" mass="28930">MAEIHYLISDASKKVDVEAHVLRYWEEELELPIPRNDMGHRYYTDFHIRLFKQVKVLKEKGYQLKAIKTALAKSLQDGKVIIPSEVLEEDVIAALKETGIGEQDMKEQKGNENKNGEKRADEKVKDGQACEGGGEAGLTALDKDSVEALLAGEKMEQFQKVMNHIIGRAMEENSEKLSQDISYLVHDKLMKEMEYLMRVSDEREEERFKQLDEVIRAYQRDNQGRAEAAASVTGFPFFRFKKKKFGRNGNKL</sequence>
<proteinExistence type="predicted"/>
<dbReference type="InterPro" id="IPR000551">
    <property type="entry name" value="MerR-type_HTH_dom"/>
</dbReference>
<dbReference type="RefSeq" id="WP_021642212.1">
    <property type="nucleotide sequence ID" value="NZ_CACRUA010000007.1"/>
</dbReference>
<dbReference type="PANTHER" id="PTHR30204">
    <property type="entry name" value="REDOX-CYCLING DRUG-SENSING TRANSCRIPTIONAL ACTIVATOR SOXR"/>
    <property type="match status" value="1"/>
</dbReference>
<dbReference type="GO" id="GO:0003677">
    <property type="term" value="F:DNA binding"/>
    <property type="evidence" value="ECO:0007669"/>
    <property type="project" value="UniProtKB-KW"/>
</dbReference>
<dbReference type="InterPro" id="IPR009061">
    <property type="entry name" value="DNA-bd_dom_put_sf"/>
</dbReference>